<evidence type="ECO:0000313" key="2">
    <source>
        <dbReference type="Proteomes" id="UP000613266"/>
    </source>
</evidence>
<dbReference type="Gene3D" id="3.30.559.10">
    <property type="entry name" value="Chloramphenicol acetyltransferase-like domain"/>
    <property type="match status" value="1"/>
</dbReference>
<dbReference type="SMART" id="SM01059">
    <property type="entry name" value="CAT"/>
    <property type="match status" value="1"/>
</dbReference>
<gene>
    <name evidence="1" type="ORF">I7X39_11820</name>
</gene>
<dbReference type="Pfam" id="PF00302">
    <property type="entry name" value="CAT"/>
    <property type="match status" value="1"/>
</dbReference>
<dbReference type="InterPro" id="IPR023213">
    <property type="entry name" value="CAT-like_dom_sf"/>
</dbReference>
<sequence length="222" mass="24496">MVTPVVIDPGAGPRAQAHAFYRAAKQPRWGFTTRLDVGPLRRAVRIWQEDCPDLTPMLAYHHALLQATLAVPALRQRLTPEGGAVEWPSLDASITLVRDDDSFAIAYLPWAPKLRDFVAPARAAMAAARQPGTDWGLGQAHRGCLYTTTLPWLDFTHFEHAHTAAFDEGTPRVAFGRFCPVDDTRTEMAFNLEIHHALVDGVHAGHLVQALEALLAEPGQLW</sequence>
<reference evidence="1" key="1">
    <citation type="submission" date="2020-12" db="EMBL/GenBank/DDBJ databases">
        <title>The genome sequence of Inhella sp. 1Y17.</title>
        <authorList>
            <person name="Liu Y."/>
        </authorList>
    </citation>
    <scope>NUCLEOTIDE SEQUENCE</scope>
    <source>
        <strain evidence="1">1Y17</strain>
    </source>
</reference>
<dbReference type="SUPFAM" id="SSF52777">
    <property type="entry name" value="CoA-dependent acyltransferases"/>
    <property type="match status" value="1"/>
</dbReference>
<proteinExistence type="predicted"/>
<keyword evidence="2" id="KW-1185">Reference proteome</keyword>
<dbReference type="RefSeq" id="WP_198111361.1">
    <property type="nucleotide sequence ID" value="NZ_JAEDAK010000007.1"/>
</dbReference>
<comment type="caution">
    <text evidence="1">The sequence shown here is derived from an EMBL/GenBank/DDBJ whole genome shotgun (WGS) entry which is preliminary data.</text>
</comment>
<dbReference type="Proteomes" id="UP000613266">
    <property type="component" value="Unassembled WGS sequence"/>
</dbReference>
<dbReference type="EMBL" id="JAEDAK010000007">
    <property type="protein sequence ID" value="MBH9577589.1"/>
    <property type="molecule type" value="Genomic_DNA"/>
</dbReference>
<evidence type="ECO:0000313" key="1">
    <source>
        <dbReference type="EMBL" id="MBH9577589.1"/>
    </source>
</evidence>
<dbReference type="PANTHER" id="PTHR38474:SF1">
    <property type="entry name" value="SLR0299 PROTEIN"/>
    <property type="match status" value="1"/>
</dbReference>
<dbReference type="InterPro" id="IPR001707">
    <property type="entry name" value="Cmp_AcTrfase"/>
</dbReference>
<dbReference type="GO" id="GO:0008811">
    <property type="term" value="F:chloramphenicol O-acetyltransferase activity"/>
    <property type="evidence" value="ECO:0007669"/>
    <property type="project" value="InterPro"/>
</dbReference>
<dbReference type="PANTHER" id="PTHR38474">
    <property type="entry name" value="SLR0299 PROTEIN"/>
    <property type="match status" value="1"/>
</dbReference>
<name>A0A931J4W0_9BURK</name>
<evidence type="ECO:0008006" key="3">
    <source>
        <dbReference type="Google" id="ProtNLM"/>
    </source>
</evidence>
<dbReference type="AlphaFoldDB" id="A0A931J4W0"/>
<protein>
    <recommendedName>
        <fullName evidence="3">Chloramphenicol acetyltransferase</fullName>
    </recommendedName>
</protein>
<accession>A0A931J4W0</accession>
<organism evidence="1 2">
    <name type="scientific">Inhella proteolytica</name>
    <dbReference type="NCBI Taxonomy" id="2795029"/>
    <lineage>
        <taxon>Bacteria</taxon>
        <taxon>Pseudomonadati</taxon>
        <taxon>Pseudomonadota</taxon>
        <taxon>Betaproteobacteria</taxon>
        <taxon>Burkholderiales</taxon>
        <taxon>Sphaerotilaceae</taxon>
        <taxon>Inhella</taxon>
    </lineage>
</organism>